<evidence type="ECO:0000256" key="2">
    <source>
        <dbReference type="ARBA" id="ARBA00022679"/>
    </source>
</evidence>
<dbReference type="Proteomes" id="UP001497482">
    <property type="component" value="Chromosome 14"/>
</dbReference>
<gene>
    <name evidence="6" type="ORF">KC01_LOCUS10336</name>
</gene>
<feature type="region of interest" description="Disordered" evidence="4">
    <location>
        <begin position="359"/>
        <end position="391"/>
    </location>
</feature>
<evidence type="ECO:0000259" key="5">
    <source>
        <dbReference type="Pfam" id="PF00685"/>
    </source>
</evidence>
<dbReference type="EC" id="2.8.2.-" evidence="3"/>
<evidence type="ECO:0000313" key="7">
    <source>
        <dbReference type="Proteomes" id="UP001497482"/>
    </source>
</evidence>
<sequence length="391" mass="44332">MGRYEGGGGGRGKSGGKKGGGVGALTWFDPIRQWHTSSEKIDIFHLTYEQMTRNFHIRDDDVFLVTFPKSGTIWTQQIIISIYKLCGELEDGPNNKAQMPWLELKQNQFDHSTRASPRLFTCHLLPTTMPPGVTHKRVKVVYVRRNPKDNLVSSYNFVYADHSFEDFLDKYLEGNLESNFWFSSWFDHVRQWNSVGDQYDILYLTYEDMILDLKGAVVKICEFLGKTLSDADINKVVQKSTFETMKKDSKANYITFIPGFETTGEFMRKGRIGDWKNKLTVAQSERVDGVLKEKLGDMKLGRPQPWQQLHLSQPSPLAPRMRHRPVPIMHHSACSPSWALADKGAMFLFGAPCPSRGGQKVPAVTGGDRHQRRVRSVWGAAGREDGAVADD</sequence>
<comment type="similarity">
    <text evidence="1 3">Belongs to the sulfotransferase 1 family.</text>
</comment>
<evidence type="ECO:0000256" key="3">
    <source>
        <dbReference type="RuleBase" id="RU361155"/>
    </source>
</evidence>
<dbReference type="InterPro" id="IPR000863">
    <property type="entry name" value="Sulfotransferase_dom"/>
</dbReference>
<dbReference type="EMBL" id="OZ035836">
    <property type="protein sequence ID" value="CAL1579260.1"/>
    <property type="molecule type" value="Genomic_DNA"/>
</dbReference>
<dbReference type="SUPFAM" id="SSF52540">
    <property type="entry name" value="P-loop containing nucleoside triphosphate hydrolases"/>
    <property type="match status" value="1"/>
</dbReference>
<feature type="compositionally biased region" description="Basic and acidic residues" evidence="4">
    <location>
        <begin position="382"/>
        <end position="391"/>
    </location>
</feature>
<accession>A0AAV2JP22</accession>
<keyword evidence="7" id="KW-1185">Reference proteome</keyword>
<name>A0AAV2JP22_KNICA</name>
<dbReference type="Pfam" id="PF00685">
    <property type="entry name" value="Sulfotransfer_1"/>
    <property type="match status" value="1"/>
</dbReference>
<dbReference type="PANTHER" id="PTHR11783">
    <property type="entry name" value="SULFOTRANSFERASE SULT"/>
    <property type="match status" value="1"/>
</dbReference>
<organism evidence="6 7">
    <name type="scientific">Knipowitschia caucasica</name>
    <name type="common">Caucasian dwarf goby</name>
    <name type="synonym">Pomatoschistus caucasicus</name>
    <dbReference type="NCBI Taxonomy" id="637954"/>
    <lineage>
        <taxon>Eukaryota</taxon>
        <taxon>Metazoa</taxon>
        <taxon>Chordata</taxon>
        <taxon>Craniata</taxon>
        <taxon>Vertebrata</taxon>
        <taxon>Euteleostomi</taxon>
        <taxon>Actinopterygii</taxon>
        <taxon>Neopterygii</taxon>
        <taxon>Teleostei</taxon>
        <taxon>Neoteleostei</taxon>
        <taxon>Acanthomorphata</taxon>
        <taxon>Gobiaria</taxon>
        <taxon>Gobiiformes</taxon>
        <taxon>Gobioidei</taxon>
        <taxon>Gobiidae</taxon>
        <taxon>Gobiinae</taxon>
        <taxon>Knipowitschia</taxon>
    </lineage>
</organism>
<reference evidence="6 7" key="1">
    <citation type="submission" date="2024-04" db="EMBL/GenBank/DDBJ databases">
        <authorList>
            <person name="Waldvogel A.-M."/>
            <person name="Schoenle A."/>
        </authorList>
    </citation>
    <scope>NUCLEOTIDE SEQUENCE [LARGE SCALE GENOMIC DNA]</scope>
</reference>
<evidence type="ECO:0000256" key="1">
    <source>
        <dbReference type="ARBA" id="ARBA00005771"/>
    </source>
</evidence>
<evidence type="ECO:0000256" key="4">
    <source>
        <dbReference type="SAM" id="MobiDB-lite"/>
    </source>
</evidence>
<proteinExistence type="inferred from homology"/>
<dbReference type="Gene3D" id="3.40.50.300">
    <property type="entry name" value="P-loop containing nucleotide triphosphate hydrolases"/>
    <property type="match status" value="1"/>
</dbReference>
<dbReference type="InterPro" id="IPR027417">
    <property type="entry name" value="P-loop_NTPase"/>
</dbReference>
<protein>
    <recommendedName>
        <fullName evidence="3">Sulfotransferase</fullName>
        <ecNumber evidence="3">2.8.2.-</ecNumber>
    </recommendedName>
</protein>
<dbReference type="AlphaFoldDB" id="A0AAV2JP22"/>
<dbReference type="GO" id="GO:0008146">
    <property type="term" value="F:sulfotransferase activity"/>
    <property type="evidence" value="ECO:0007669"/>
    <property type="project" value="InterPro"/>
</dbReference>
<keyword evidence="2 3" id="KW-0808">Transferase</keyword>
<evidence type="ECO:0000313" key="6">
    <source>
        <dbReference type="EMBL" id="CAL1579260.1"/>
    </source>
</evidence>
<feature type="domain" description="Sulfotransferase" evidence="5">
    <location>
        <begin position="59"/>
        <end position="298"/>
    </location>
</feature>